<proteinExistence type="predicted"/>
<evidence type="ECO:0000313" key="2">
    <source>
        <dbReference type="Proteomes" id="UP000253426"/>
    </source>
</evidence>
<organism evidence="1 2">
    <name type="scientific">Roseimicrobium gellanilyticum</name>
    <dbReference type="NCBI Taxonomy" id="748857"/>
    <lineage>
        <taxon>Bacteria</taxon>
        <taxon>Pseudomonadati</taxon>
        <taxon>Verrucomicrobiota</taxon>
        <taxon>Verrucomicrobiia</taxon>
        <taxon>Verrucomicrobiales</taxon>
        <taxon>Verrucomicrobiaceae</taxon>
        <taxon>Roseimicrobium</taxon>
    </lineage>
</organism>
<gene>
    <name evidence="1" type="ORF">DES53_107298</name>
</gene>
<sequence>MAVDSSPNTVFSLGYWGWGNHTEKLVELIDGSEASLRFGKPVYVDIRLRKAVRAKGFQGARFAQTVGGGRYHHIPGLGNLSVRTGANSIRIKQPGDVKSLMQIVLAARKERRRVVLFCACEEPCWCHRRIISRLLVGHAIQERVHLTCVEWPGGSPEFHELEVSKVTFDTVWRGQGTIALSRKLNHLRVLPWYSVLRIKHGERIKDIFTGRAIYRKGWRLPYFQDVEDAPRRVQRIEARLLQHDWGYAPQSTY</sequence>
<keyword evidence="2" id="KW-1185">Reference proteome</keyword>
<name>A0A366HHS0_9BACT</name>
<dbReference type="AlphaFoldDB" id="A0A366HHS0"/>
<protein>
    <recommendedName>
        <fullName evidence="3">DUF488 domain-containing protein</fullName>
    </recommendedName>
</protein>
<comment type="caution">
    <text evidence="1">The sequence shown here is derived from an EMBL/GenBank/DDBJ whole genome shotgun (WGS) entry which is preliminary data.</text>
</comment>
<evidence type="ECO:0008006" key="3">
    <source>
        <dbReference type="Google" id="ProtNLM"/>
    </source>
</evidence>
<dbReference type="Proteomes" id="UP000253426">
    <property type="component" value="Unassembled WGS sequence"/>
</dbReference>
<dbReference type="EMBL" id="QNRR01000007">
    <property type="protein sequence ID" value="RBP41466.1"/>
    <property type="molecule type" value="Genomic_DNA"/>
</dbReference>
<reference evidence="1 2" key="1">
    <citation type="submission" date="2018-06" db="EMBL/GenBank/DDBJ databases">
        <title>Genomic Encyclopedia of Type Strains, Phase IV (KMG-IV): sequencing the most valuable type-strain genomes for metagenomic binning, comparative biology and taxonomic classification.</title>
        <authorList>
            <person name="Goeker M."/>
        </authorList>
    </citation>
    <scope>NUCLEOTIDE SEQUENCE [LARGE SCALE GENOMIC DNA]</scope>
    <source>
        <strain evidence="1 2">DSM 25532</strain>
    </source>
</reference>
<accession>A0A366HHS0</accession>
<evidence type="ECO:0000313" key="1">
    <source>
        <dbReference type="EMBL" id="RBP41466.1"/>
    </source>
</evidence>